<dbReference type="PANTHER" id="PTHR38848:SF3">
    <property type="entry name" value="G-PROTEIN COUPLED RECEPTORS FAMILY 3 PROFILE DOMAIN-CONTAINING PROTEIN"/>
    <property type="match status" value="1"/>
</dbReference>
<feature type="transmembrane region" description="Helical" evidence="1">
    <location>
        <begin position="74"/>
        <end position="95"/>
    </location>
</feature>
<sequence>MDNVSASVVTVLGLLAAMTGAMAAVRWFYTSLKRSDSLSLMEKLTSICMFPCLLAPLAAIPAVLFGSMPGDSCHYMYILCMVVYLTAKAFVYLVFIEKAYIVNKGTYQGTRLRHQLYLANLFLLLALTLALAVIDLMPAHTPTPEQVAASGTPCVHGVGNMGIWFFVSFLDVIFCIYLTALFILPLCRSMNKFDQDPLLNRLVKRSIIASLLVLFGTTLNSVSLVINGYLRWDVCIGVCVLDVFIACIALNYSTGLNTRVLIQNSKYSSSISTEHMQVSP</sequence>
<keyword evidence="1" id="KW-1133">Transmembrane helix</keyword>
<gene>
    <name evidence="2" type="ORF">QSP1433_LOCUS9329</name>
</gene>
<proteinExistence type="predicted"/>
<feature type="transmembrane region" description="Helical" evidence="1">
    <location>
        <begin position="6"/>
        <end position="29"/>
    </location>
</feature>
<evidence type="ECO:0000256" key="1">
    <source>
        <dbReference type="SAM" id="Phobius"/>
    </source>
</evidence>
<feature type="transmembrane region" description="Helical" evidence="1">
    <location>
        <begin position="232"/>
        <end position="252"/>
    </location>
</feature>
<reference evidence="2" key="1">
    <citation type="submission" date="2021-01" db="EMBL/GenBank/DDBJ databases">
        <authorList>
            <person name="Corre E."/>
            <person name="Pelletier E."/>
            <person name="Niang G."/>
            <person name="Scheremetjew M."/>
            <person name="Finn R."/>
            <person name="Kale V."/>
            <person name="Holt S."/>
            <person name="Cochrane G."/>
            <person name="Meng A."/>
            <person name="Brown T."/>
            <person name="Cohen L."/>
        </authorList>
    </citation>
    <scope>NUCLEOTIDE SEQUENCE</scope>
    <source>
        <strain evidence="2">NY070348D</strain>
    </source>
</reference>
<dbReference type="AlphaFoldDB" id="A0A7S2S1P4"/>
<dbReference type="PANTHER" id="PTHR38848">
    <property type="entry name" value="G-PROTEIN COUPLED RECEPTORS FAMILY 3 PROFILE DOMAIN-CONTAINING PROTEIN"/>
    <property type="match status" value="1"/>
</dbReference>
<keyword evidence="1" id="KW-0472">Membrane</keyword>
<feature type="transmembrane region" description="Helical" evidence="1">
    <location>
        <begin position="207"/>
        <end position="226"/>
    </location>
</feature>
<feature type="transmembrane region" description="Helical" evidence="1">
    <location>
        <begin position="163"/>
        <end position="186"/>
    </location>
</feature>
<dbReference type="EMBL" id="HBHK01014832">
    <property type="protein sequence ID" value="CAD9686918.1"/>
    <property type="molecule type" value="Transcribed_RNA"/>
</dbReference>
<keyword evidence="1" id="KW-0812">Transmembrane</keyword>
<organism evidence="2">
    <name type="scientific">Mucochytrium quahogii</name>
    <dbReference type="NCBI Taxonomy" id="96639"/>
    <lineage>
        <taxon>Eukaryota</taxon>
        <taxon>Sar</taxon>
        <taxon>Stramenopiles</taxon>
        <taxon>Bigyra</taxon>
        <taxon>Labyrinthulomycetes</taxon>
        <taxon>Thraustochytrida</taxon>
        <taxon>Thraustochytriidae</taxon>
        <taxon>Mucochytrium</taxon>
    </lineage>
</organism>
<evidence type="ECO:0000313" key="2">
    <source>
        <dbReference type="EMBL" id="CAD9686918.1"/>
    </source>
</evidence>
<accession>A0A7S2S1P4</accession>
<protein>
    <submittedName>
        <fullName evidence="2">Uncharacterized protein</fullName>
    </submittedName>
</protein>
<name>A0A7S2S1P4_9STRA</name>
<feature type="transmembrane region" description="Helical" evidence="1">
    <location>
        <begin position="50"/>
        <end position="68"/>
    </location>
</feature>
<feature type="transmembrane region" description="Helical" evidence="1">
    <location>
        <begin position="116"/>
        <end position="134"/>
    </location>
</feature>